<evidence type="ECO:0008006" key="5">
    <source>
        <dbReference type="Google" id="ProtNLM"/>
    </source>
</evidence>
<dbReference type="InterPro" id="IPR029050">
    <property type="entry name" value="Immunoprotect_excell_Ig-like"/>
</dbReference>
<accession>A0A3E0VW48</accession>
<sequence>MSDSTEASVADTTPAPPRTPVWRHIANGAALAGILFASAVALHTAPTEGQWQAPITVTGELGQTVAGRNIQATVTSVRVAEKVTASNGWSGSTSGVWVVVDASVEAVITDFGVSLGTAQLEIGGTHYSASERPEAGSISDEVLSVGLAKTGPLMFEVPRDALTGIDGESAEIHLAVNSDPRADSMIVVPVDLSAIPVESSIETEKPVWGDE</sequence>
<feature type="region of interest" description="Disordered" evidence="2">
    <location>
        <begin position="1"/>
        <end position="20"/>
    </location>
</feature>
<evidence type="ECO:0000313" key="3">
    <source>
        <dbReference type="EMBL" id="RFA13709.1"/>
    </source>
</evidence>
<proteinExistence type="predicted"/>
<evidence type="ECO:0000256" key="1">
    <source>
        <dbReference type="ARBA" id="ARBA00022729"/>
    </source>
</evidence>
<evidence type="ECO:0000256" key="2">
    <source>
        <dbReference type="SAM" id="MobiDB-lite"/>
    </source>
</evidence>
<dbReference type="Gene3D" id="2.60.40.1240">
    <property type="match status" value="1"/>
</dbReference>
<keyword evidence="1" id="KW-0732">Signal</keyword>
<dbReference type="Proteomes" id="UP000256709">
    <property type="component" value="Unassembled WGS sequence"/>
</dbReference>
<evidence type="ECO:0000313" key="4">
    <source>
        <dbReference type="Proteomes" id="UP000256709"/>
    </source>
</evidence>
<organism evidence="3 4">
    <name type="scientific">Subtercola boreus</name>
    <dbReference type="NCBI Taxonomy" id="120213"/>
    <lineage>
        <taxon>Bacteria</taxon>
        <taxon>Bacillati</taxon>
        <taxon>Actinomycetota</taxon>
        <taxon>Actinomycetes</taxon>
        <taxon>Micrococcales</taxon>
        <taxon>Microbacteriaceae</taxon>
        <taxon>Subtercola</taxon>
    </lineage>
</organism>
<dbReference type="AlphaFoldDB" id="A0A3E0VW48"/>
<reference evidence="3 4" key="1">
    <citation type="submission" date="2017-04" db="EMBL/GenBank/DDBJ databases">
        <title>Comparative genome analysis of Subtercola boreus.</title>
        <authorList>
            <person name="Cho Y.-J."/>
            <person name="Cho A."/>
            <person name="Kim O.-S."/>
            <person name="Lee J.-I."/>
        </authorList>
    </citation>
    <scope>NUCLEOTIDE SEQUENCE [LARGE SCALE GENOMIC DNA]</scope>
    <source>
        <strain evidence="3 4">P27444</strain>
    </source>
</reference>
<name>A0A3E0VW48_9MICO</name>
<gene>
    <name evidence="3" type="ORF">B7R21_07700</name>
</gene>
<dbReference type="OrthoDB" id="5125535at2"/>
<dbReference type="RefSeq" id="WP_116282669.1">
    <property type="nucleotide sequence ID" value="NZ_NBXA01000017.1"/>
</dbReference>
<feature type="compositionally biased region" description="Polar residues" evidence="2">
    <location>
        <begin position="1"/>
        <end position="11"/>
    </location>
</feature>
<comment type="caution">
    <text evidence="3">The sequence shown here is derived from an EMBL/GenBank/DDBJ whole genome shotgun (WGS) entry which is preliminary data.</text>
</comment>
<dbReference type="EMBL" id="NBXA01000017">
    <property type="protein sequence ID" value="RFA13709.1"/>
    <property type="molecule type" value="Genomic_DNA"/>
</dbReference>
<protein>
    <recommendedName>
        <fullName evidence="5">DUF4352 domain-containing protein</fullName>
    </recommendedName>
</protein>